<keyword evidence="2" id="KW-1185">Reference proteome</keyword>
<dbReference type="EMBL" id="CAKZ01000171">
    <property type="protein sequence ID" value="CCJ82867.1"/>
    <property type="molecule type" value="Genomic_DNA"/>
</dbReference>
<evidence type="ECO:0000313" key="1">
    <source>
        <dbReference type="EMBL" id="CCJ82867.1"/>
    </source>
</evidence>
<organism evidence="1 2">
    <name type="scientific">Cronobacter dublinensis 1210</name>
    <dbReference type="NCBI Taxonomy" id="1208656"/>
    <lineage>
        <taxon>Bacteria</taxon>
        <taxon>Pseudomonadati</taxon>
        <taxon>Pseudomonadota</taxon>
        <taxon>Gammaproteobacteria</taxon>
        <taxon>Enterobacterales</taxon>
        <taxon>Enterobacteriaceae</taxon>
        <taxon>Cronobacter</taxon>
    </lineage>
</organism>
<name>A0ABM9QBB0_9ENTR</name>
<reference evidence="2" key="1">
    <citation type="journal article" date="2012" name="PLoS ONE">
        <title>Comparative analysis of genome sequences covering the seven cronobacter species.</title>
        <authorList>
            <person name="Joseph S."/>
            <person name="Desai P."/>
            <person name="Ji Y."/>
            <person name="Cummings C.A."/>
            <person name="Shih R."/>
            <person name="Degoricija L."/>
            <person name="Rico A."/>
            <person name="Brzoska P."/>
            <person name="Hamby S.E."/>
            <person name="Masood N."/>
            <person name="Hariri S."/>
            <person name="Sonbol H."/>
            <person name="Chuzhanova N."/>
            <person name="McClelland M."/>
            <person name="Furtado M.R."/>
            <person name="Forsythe S.J."/>
        </authorList>
    </citation>
    <scope>NUCLEOTIDE SEQUENCE [LARGE SCALE GENOMIC DNA]</scope>
    <source>
        <strain evidence="2">1210</strain>
    </source>
</reference>
<protein>
    <submittedName>
        <fullName evidence="1">Uncharacterized protein</fullName>
    </submittedName>
</protein>
<gene>
    <name evidence="1" type="ORF">BN134_3635</name>
</gene>
<evidence type="ECO:0000313" key="2">
    <source>
        <dbReference type="Proteomes" id="UP000009342"/>
    </source>
</evidence>
<proteinExistence type="predicted"/>
<sequence length="64" mass="7399">MALIEINDNELIVSCIDALRTINIDSLSENEFEKINDRLSFIHKNSSLIGLCIVEDFKRKFIDK</sequence>
<dbReference type="Proteomes" id="UP000009342">
    <property type="component" value="Unassembled WGS sequence"/>
</dbReference>
<comment type="caution">
    <text evidence="1">The sequence shown here is derived from an EMBL/GenBank/DDBJ whole genome shotgun (WGS) entry which is preliminary data.</text>
</comment>
<accession>A0ABM9QBB0</accession>